<evidence type="ECO:0000313" key="2">
    <source>
        <dbReference type="Proteomes" id="UP001604277"/>
    </source>
</evidence>
<sequence length="150" mass="17493">MSVSLINHDYDPLRPDKLKTTIIWIPTLELYITSFQDADRILAWLKDALVFERVKSSSSKRADDDDAKKGHHRWKIQTTLHPTSTTHTATFFSTESEKLFSRNLHHVPNQNQDGEFISNPDKRLPGKVLVSYSYYIIYDIREKLNDQSRS</sequence>
<protein>
    <submittedName>
        <fullName evidence="1">Uncharacterized protein</fullName>
    </submittedName>
</protein>
<dbReference type="AlphaFoldDB" id="A0ABD1WKU7"/>
<dbReference type="EMBL" id="JBFOLJ010000003">
    <property type="protein sequence ID" value="KAL2550314.1"/>
    <property type="molecule type" value="Genomic_DNA"/>
</dbReference>
<organism evidence="1 2">
    <name type="scientific">Forsythia ovata</name>
    <dbReference type="NCBI Taxonomy" id="205694"/>
    <lineage>
        <taxon>Eukaryota</taxon>
        <taxon>Viridiplantae</taxon>
        <taxon>Streptophyta</taxon>
        <taxon>Embryophyta</taxon>
        <taxon>Tracheophyta</taxon>
        <taxon>Spermatophyta</taxon>
        <taxon>Magnoliopsida</taxon>
        <taxon>eudicotyledons</taxon>
        <taxon>Gunneridae</taxon>
        <taxon>Pentapetalae</taxon>
        <taxon>asterids</taxon>
        <taxon>lamiids</taxon>
        <taxon>Lamiales</taxon>
        <taxon>Oleaceae</taxon>
        <taxon>Forsythieae</taxon>
        <taxon>Forsythia</taxon>
    </lineage>
</organism>
<dbReference type="Proteomes" id="UP001604277">
    <property type="component" value="Unassembled WGS sequence"/>
</dbReference>
<accession>A0ABD1WKU7</accession>
<keyword evidence="2" id="KW-1185">Reference proteome</keyword>
<comment type="caution">
    <text evidence="1">The sequence shown here is derived from an EMBL/GenBank/DDBJ whole genome shotgun (WGS) entry which is preliminary data.</text>
</comment>
<reference evidence="2" key="1">
    <citation type="submission" date="2024-07" db="EMBL/GenBank/DDBJ databases">
        <title>Two chromosome-level genome assemblies of Korean endemic species Abeliophyllum distichum and Forsythia ovata (Oleaceae).</title>
        <authorList>
            <person name="Jang H."/>
        </authorList>
    </citation>
    <scope>NUCLEOTIDE SEQUENCE [LARGE SCALE GENOMIC DNA]</scope>
</reference>
<proteinExistence type="predicted"/>
<name>A0ABD1WKU7_9LAMI</name>
<gene>
    <name evidence="1" type="ORF">Fot_11844</name>
</gene>
<evidence type="ECO:0000313" key="1">
    <source>
        <dbReference type="EMBL" id="KAL2550314.1"/>
    </source>
</evidence>